<keyword evidence="4" id="KW-1185">Reference proteome</keyword>
<evidence type="ECO:0008006" key="5">
    <source>
        <dbReference type="Google" id="ProtNLM"/>
    </source>
</evidence>
<dbReference type="AlphaFoldDB" id="A0AAD9NB94"/>
<comment type="caution">
    <text evidence="3">The sequence shown here is derived from an EMBL/GenBank/DDBJ whole genome shotgun (WGS) entry which is preliminary data.</text>
</comment>
<evidence type="ECO:0000256" key="1">
    <source>
        <dbReference type="SAM" id="Coils"/>
    </source>
</evidence>
<keyword evidence="1" id="KW-0175">Coiled coil</keyword>
<organism evidence="3 4">
    <name type="scientific">Ridgeia piscesae</name>
    <name type="common">Tubeworm</name>
    <dbReference type="NCBI Taxonomy" id="27915"/>
    <lineage>
        <taxon>Eukaryota</taxon>
        <taxon>Metazoa</taxon>
        <taxon>Spiralia</taxon>
        <taxon>Lophotrochozoa</taxon>
        <taxon>Annelida</taxon>
        <taxon>Polychaeta</taxon>
        <taxon>Sedentaria</taxon>
        <taxon>Canalipalpata</taxon>
        <taxon>Sabellida</taxon>
        <taxon>Siboglinidae</taxon>
        <taxon>Ridgeia</taxon>
    </lineage>
</organism>
<accession>A0AAD9NB94</accession>
<feature type="coiled-coil region" evidence="1">
    <location>
        <begin position="190"/>
        <end position="259"/>
    </location>
</feature>
<feature type="coiled-coil region" evidence="1">
    <location>
        <begin position="17"/>
        <end position="157"/>
    </location>
</feature>
<dbReference type="PANTHER" id="PTHR37476:SF1">
    <property type="entry name" value="COILED-COIL DOMAIN-CONTAINING PROTEIN 171"/>
    <property type="match status" value="1"/>
</dbReference>
<gene>
    <name evidence="3" type="ORF">NP493_1558g00046</name>
</gene>
<dbReference type="Proteomes" id="UP001209878">
    <property type="component" value="Unassembled WGS sequence"/>
</dbReference>
<dbReference type="EMBL" id="JAODUO010001555">
    <property type="protein sequence ID" value="KAK2161846.1"/>
    <property type="molecule type" value="Genomic_DNA"/>
</dbReference>
<sequence length="1157" mass="131200">MTQMTPGGSVPPTPGDISLVRDENRMLRARLRQLQDDLQAEQDTVSSLRKRLNAGERERLDNMAKTSDEVSRLDSTVARLRAQLERGEAVRQNHEFEMAKLNRQLAQERRRAAEREAAMADANDMLRQKIVELSHQVEQLCTEIEALKTNTNQEQRQLGDLLEMKEKALLSCQEEQELVVAEREKLEVVVQQRDNTIAELSARIQDLEGEQVEVGDVLRKQIQEKDLLKEREERLKTELEIASKRILCLEENIEAERAAHLESKFNSEIVQLRIRDLEGALKMERTAKAEIVAHSEKVNQQIRELQQVYDDERRCSKKTKDQMEKTLKPILRAEKEYVTLSNQLQAELEEKKTLIGSLSEQLDLHQHNFDQLKQELNKAKKRQSAIEETYQGAMRDLDHLLVSFQINDSKKRKKKETVTVTPVKPLPPSVLITGLRTLLTDYKRCLNDTTTEMKQLTAQKDLLVKESGQYQHKASDKDKTAQVAQQSLAQKSKELRKAQGDYQQATSHIEQLQAQLSNTQQRLTAAKEKKQQLEEQMAKVADKCKADEQTSVDFLLTVHHQLQQAHKMAAPSSLPAPSSPPTPCHASVAALVTKELGAVVTALQEAREKAARNERTLESQEDALQRLQRCHAEQLQKLAAAADARAQLWQQQKAEVEQHYSQLLADVNTRHKKTQVLADQAWEKVRVTGTLQQGLESECINLHRQLSQYQHEHDTLLAACSLLCGALYPLSSRCSALVAQRNQLMEQLHMFDAFKHDVVMLTDALSLLDSDAQMPAPPGNTEALLTKRREVGDNHKPGRRALLNFRRAVIAVMAANRLAFLRHDHCHMFVAHNVVPGLDSAVVCAGGVKTTRREFSGVSSPWLLENEKSLRRGEEYALSWLTSNQLLSTILATVGDLQGVLQKAQEGEGFDTVKIVSAAQNSFQNLISHLPSMFPGIAMDTHAGLRERGSLIRFLGHGLSRVTAQQGTLKPTHGGATWQVNSQVILSQLRQRVLELTERLHSAEVERRDLRAELGRTTRDKRSLTEMSRKAQLLQHQLASLQNQQDNCVAQDKFDGICQELNNALDRERQAEAILNEQSQRLTELNVQLDLQVAHFVEQEQKFHGATKDLSDTKTQLRHQQQVARQLNRQLSQYECDCKLLRENVKDAENALRTAVR</sequence>
<feature type="coiled-coil region" evidence="1">
    <location>
        <begin position="600"/>
        <end position="652"/>
    </location>
</feature>
<evidence type="ECO:0000313" key="4">
    <source>
        <dbReference type="Proteomes" id="UP001209878"/>
    </source>
</evidence>
<evidence type="ECO:0000256" key="2">
    <source>
        <dbReference type="SAM" id="MobiDB-lite"/>
    </source>
</evidence>
<feature type="coiled-coil region" evidence="1">
    <location>
        <begin position="986"/>
        <end position="1151"/>
    </location>
</feature>
<name>A0AAD9NB94_RIDPI</name>
<proteinExistence type="predicted"/>
<feature type="coiled-coil region" evidence="1">
    <location>
        <begin position="330"/>
        <end position="389"/>
    </location>
</feature>
<dbReference type="PANTHER" id="PTHR37476">
    <property type="entry name" value="COILED-COIL DOMAIN-CONTAINING PROTEIN 171"/>
    <property type="match status" value="1"/>
</dbReference>
<evidence type="ECO:0000313" key="3">
    <source>
        <dbReference type="EMBL" id="KAK2161846.1"/>
    </source>
</evidence>
<reference evidence="3" key="1">
    <citation type="journal article" date="2023" name="Mol. Biol. Evol.">
        <title>Third-Generation Sequencing Reveals the Adaptive Role of the Epigenome in Three Deep-Sea Polychaetes.</title>
        <authorList>
            <person name="Perez M."/>
            <person name="Aroh O."/>
            <person name="Sun Y."/>
            <person name="Lan Y."/>
            <person name="Juniper S.K."/>
            <person name="Young C.R."/>
            <person name="Angers B."/>
            <person name="Qian P.Y."/>
        </authorList>
    </citation>
    <scope>NUCLEOTIDE SEQUENCE</scope>
    <source>
        <strain evidence="3">R07B-5</strain>
    </source>
</reference>
<protein>
    <recommendedName>
        <fullName evidence="5">Coiled-coil domain-containing protein 171</fullName>
    </recommendedName>
</protein>
<feature type="region of interest" description="Disordered" evidence="2">
    <location>
        <begin position="471"/>
        <end position="502"/>
    </location>
</feature>